<dbReference type="GO" id="GO:0020037">
    <property type="term" value="F:heme binding"/>
    <property type="evidence" value="ECO:0007669"/>
    <property type="project" value="InterPro"/>
</dbReference>
<evidence type="ECO:0000256" key="5">
    <source>
        <dbReference type="ARBA" id="ARBA00023004"/>
    </source>
</evidence>
<comment type="similarity">
    <text evidence="2">Belongs to the cytochrome P450 family.</text>
</comment>
<dbReference type="GO" id="GO:0016705">
    <property type="term" value="F:oxidoreductase activity, acting on paired donors, with incorporation or reduction of molecular oxygen"/>
    <property type="evidence" value="ECO:0007669"/>
    <property type="project" value="InterPro"/>
</dbReference>
<comment type="cofactor">
    <cofactor evidence="1 6">
        <name>heme</name>
        <dbReference type="ChEBI" id="CHEBI:30413"/>
    </cofactor>
</comment>
<reference evidence="10" key="2">
    <citation type="submission" date="2020-04" db="EMBL/GenBank/DDBJ databases">
        <authorList>
            <consortium name="NCBI Genome Project"/>
        </authorList>
    </citation>
    <scope>NUCLEOTIDE SEQUENCE</scope>
    <source>
        <strain evidence="10">CBS 342.82</strain>
    </source>
</reference>
<accession>A0A6J3M4V7</accession>
<proteinExistence type="inferred from homology"/>
<keyword evidence="4 6" id="KW-0479">Metal-binding</keyword>
<evidence type="ECO:0000313" key="9">
    <source>
        <dbReference type="Proteomes" id="UP000504637"/>
    </source>
</evidence>
<dbReference type="PANTHER" id="PTHR24304">
    <property type="entry name" value="CYTOCHROME P450 FAMILY 7"/>
    <property type="match status" value="1"/>
</dbReference>
<dbReference type="PANTHER" id="PTHR24304:SF2">
    <property type="entry name" value="24-HYDROXYCHOLESTEROL 7-ALPHA-HYDROXYLASE"/>
    <property type="match status" value="1"/>
</dbReference>
<reference evidence="10" key="3">
    <citation type="submission" date="2025-08" db="UniProtKB">
        <authorList>
            <consortium name="RefSeq"/>
        </authorList>
    </citation>
    <scope>IDENTIFICATION</scope>
    <source>
        <strain evidence="10">CBS 342.82</strain>
    </source>
</reference>
<evidence type="ECO:0000256" key="4">
    <source>
        <dbReference type="ARBA" id="ARBA00022723"/>
    </source>
</evidence>
<dbReference type="InterPro" id="IPR050529">
    <property type="entry name" value="CYP450_sterol_14alpha_dmase"/>
</dbReference>
<dbReference type="Proteomes" id="UP000504637">
    <property type="component" value="Unplaced"/>
</dbReference>
<keyword evidence="5 6" id="KW-0408">Iron</keyword>
<dbReference type="AlphaFoldDB" id="A0A6J3M4V7"/>
<sequence length="498" mass="55969">MGLQQLAGPYAVPVAIVVGFAAITTSLFLYLFGRPQLPKTAPQLASNQLPVLGAWSFFSKRWDFCREAAQKSATKSFTFFAGQYPIIGLTGEQQRKLFFEHRGLDFNSGYSALLGGSPPGDRDHEFGAYFRTRLLAMLKGPVLKAGLPQMIRDVRNSLDTMAAEPSGRTDPFETIYRIVFQLTMRAVACNEIADDPKDLATALHCFETIDKTGTPLTVMFPWLPLPAKFQRLKVGAQLYMMFQRVIEKRKKEDVKSQDALQFLLDQGDDTKGIITFVLGALFAGQLNSGINAAYIMCHLACNADWRDRVRAEIERVANRYTTDESLPLADRLESVPIEAWESDFPMIDLCLKDSIRMHMPGTAFRRNISGQDIPLPGTKGEVIPKGAFVAYPVGDTFYNPEIYSKEKDWDPSRYLQDRAEDKKEAHAWFGWGAGRHPCLGMRFAKLENNIIAAFFLAYFENFSLEDAAGRKLDRVPDADRNDHSASKPSKPMFLNLRE</sequence>
<reference evidence="10" key="1">
    <citation type="submission" date="2020-01" db="EMBL/GenBank/DDBJ databases">
        <authorList>
            <consortium name="DOE Joint Genome Institute"/>
            <person name="Haridas S."/>
            <person name="Albert R."/>
            <person name="Binder M."/>
            <person name="Bloem J."/>
            <person name="Labutti K."/>
            <person name="Salamov A."/>
            <person name="Andreopoulos B."/>
            <person name="Baker S.E."/>
            <person name="Barry K."/>
            <person name="Bills G."/>
            <person name="Bluhm B.H."/>
            <person name="Cannon C."/>
            <person name="Castanera R."/>
            <person name="Culley D.E."/>
            <person name="Daum C."/>
            <person name="Ezra D."/>
            <person name="Gonzalez J.B."/>
            <person name="Henrissat B."/>
            <person name="Kuo A."/>
            <person name="Liang C."/>
            <person name="Lipzen A."/>
            <person name="Lutzoni F."/>
            <person name="Magnuson J."/>
            <person name="Mondo S."/>
            <person name="Nolan M."/>
            <person name="Ohm R."/>
            <person name="Pangilinan J."/>
            <person name="Park H.-J."/>
            <person name="Ramirez L."/>
            <person name="Alfaro M."/>
            <person name="Sun H."/>
            <person name="Tritt A."/>
            <person name="Yoshinaga Y."/>
            <person name="Zwiers L.-H."/>
            <person name="Turgeon B.G."/>
            <person name="Goodwin S.B."/>
            <person name="Spatafora J.W."/>
            <person name="Crous P.W."/>
            <person name="Grigoriev I.V."/>
        </authorList>
    </citation>
    <scope>NUCLEOTIDE SEQUENCE</scope>
    <source>
        <strain evidence="10">CBS 342.82</strain>
    </source>
</reference>
<organism evidence="10">
    <name type="scientific">Dissoconium aciculare CBS 342.82</name>
    <dbReference type="NCBI Taxonomy" id="1314786"/>
    <lineage>
        <taxon>Eukaryota</taxon>
        <taxon>Fungi</taxon>
        <taxon>Dikarya</taxon>
        <taxon>Ascomycota</taxon>
        <taxon>Pezizomycotina</taxon>
        <taxon>Dothideomycetes</taxon>
        <taxon>Dothideomycetidae</taxon>
        <taxon>Mycosphaerellales</taxon>
        <taxon>Dissoconiaceae</taxon>
        <taxon>Dissoconium</taxon>
    </lineage>
</organism>
<keyword evidence="8" id="KW-1133">Transmembrane helix</keyword>
<feature type="compositionally biased region" description="Basic and acidic residues" evidence="7">
    <location>
        <begin position="475"/>
        <end position="485"/>
    </location>
</feature>
<protein>
    <submittedName>
        <fullName evidence="10">Cytochrome P450</fullName>
    </submittedName>
</protein>
<evidence type="ECO:0000256" key="8">
    <source>
        <dbReference type="SAM" id="Phobius"/>
    </source>
</evidence>
<keyword evidence="8" id="KW-0812">Transmembrane</keyword>
<dbReference type="Pfam" id="PF00067">
    <property type="entry name" value="p450"/>
    <property type="match status" value="1"/>
</dbReference>
<evidence type="ECO:0000256" key="1">
    <source>
        <dbReference type="ARBA" id="ARBA00001971"/>
    </source>
</evidence>
<dbReference type="GO" id="GO:0005506">
    <property type="term" value="F:iron ion binding"/>
    <property type="evidence" value="ECO:0007669"/>
    <property type="project" value="InterPro"/>
</dbReference>
<name>A0A6J3M4V7_9PEZI</name>
<dbReference type="InterPro" id="IPR002403">
    <property type="entry name" value="Cyt_P450_E_grp-IV"/>
</dbReference>
<gene>
    <name evidence="10" type="ORF">K489DRAFT_319628</name>
</gene>
<dbReference type="RefSeq" id="XP_033460101.1">
    <property type="nucleotide sequence ID" value="XM_033601402.1"/>
</dbReference>
<dbReference type="SUPFAM" id="SSF48264">
    <property type="entry name" value="Cytochrome P450"/>
    <property type="match status" value="1"/>
</dbReference>
<dbReference type="GeneID" id="54359202"/>
<feature type="binding site" description="axial binding residue" evidence="6">
    <location>
        <position position="438"/>
    </location>
    <ligand>
        <name>heme</name>
        <dbReference type="ChEBI" id="CHEBI:30413"/>
    </ligand>
    <ligandPart>
        <name>Fe</name>
        <dbReference type="ChEBI" id="CHEBI:18248"/>
    </ligandPart>
</feature>
<dbReference type="Gene3D" id="1.10.630.10">
    <property type="entry name" value="Cytochrome P450"/>
    <property type="match status" value="1"/>
</dbReference>
<dbReference type="CDD" id="cd00302">
    <property type="entry name" value="cytochrome_P450"/>
    <property type="match status" value="1"/>
</dbReference>
<evidence type="ECO:0000256" key="2">
    <source>
        <dbReference type="ARBA" id="ARBA00010617"/>
    </source>
</evidence>
<evidence type="ECO:0000313" key="10">
    <source>
        <dbReference type="RefSeq" id="XP_033460101.1"/>
    </source>
</evidence>
<dbReference type="PRINTS" id="PR00465">
    <property type="entry name" value="EP450IV"/>
</dbReference>
<evidence type="ECO:0000256" key="6">
    <source>
        <dbReference type="PIRSR" id="PIRSR602403-1"/>
    </source>
</evidence>
<keyword evidence="9" id="KW-1185">Reference proteome</keyword>
<dbReference type="InterPro" id="IPR036396">
    <property type="entry name" value="Cyt_P450_sf"/>
</dbReference>
<feature type="transmembrane region" description="Helical" evidence="8">
    <location>
        <begin position="12"/>
        <end position="32"/>
    </location>
</feature>
<dbReference type="GO" id="GO:0004497">
    <property type="term" value="F:monooxygenase activity"/>
    <property type="evidence" value="ECO:0007669"/>
    <property type="project" value="InterPro"/>
</dbReference>
<dbReference type="InterPro" id="IPR001128">
    <property type="entry name" value="Cyt_P450"/>
</dbReference>
<keyword evidence="3 6" id="KW-0349">Heme</keyword>
<evidence type="ECO:0000256" key="3">
    <source>
        <dbReference type="ARBA" id="ARBA00022617"/>
    </source>
</evidence>
<dbReference type="OrthoDB" id="1055148at2759"/>
<keyword evidence="8" id="KW-0472">Membrane</keyword>
<feature type="region of interest" description="Disordered" evidence="7">
    <location>
        <begin position="475"/>
        <end position="498"/>
    </location>
</feature>
<evidence type="ECO:0000256" key="7">
    <source>
        <dbReference type="SAM" id="MobiDB-lite"/>
    </source>
</evidence>